<evidence type="ECO:0000256" key="1">
    <source>
        <dbReference type="SAM" id="MobiDB-lite"/>
    </source>
</evidence>
<gene>
    <name evidence="2" type="ORF">BXY45_105160</name>
</gene>
<dbReference type="AlphaFoldDB" id="A0A316ABE0"/>
<feature type="compositionally biased region" description="Low complexity" evidence="1">
    <location>
        <begin position="51"/>
        <end position="64"/>
    </location>
</feature>
<comment type="caution">
    <text evidence="2">The sequence shown here is derived from an EMBL/GenBank/DDBJ whole genome shotgun (WGS) entry which is preliminary data.</text>
</comment>
<dbReference type="EMBL" id="QGDQ01000005">
    <property type="protein sequence ID" value="PWJ54951.1"/>
    <property type="molecule type" value="Genomic_DNA"/>
</dbReference>
<protein>
    <submittedName>
        <fullName evidence="2">Uncharacterized protein</fullName>
    </submittedName>
</protein>
<organism evidence="2 3">
    <name type="scientific">Quadrisphaera granulorum</name>
    <dbReference type="NCBI Taxonomy" id="317664"/>
    <lineage>
        <taxon>Bacteria</taxon>
        <taxon>Bacillati</taxon>
        <taxon>Actinomycetota</taxon>
        <taxon>Actinomycetes</taxon>
        <taxon>Kineosporiales</taxon>
        <taxon>Kineosporiaceae</taxon>
        <taxon>Quadrisphaera</taxon>
    </lineage>
</organism>
<evidence type="ECO:0000313" key="3">
    <source>
        <dbReference type="Proteomes" id="UP000245469"/>
    </source>
</evidence>
<feature type="region of interest" description="Disordered" evidence="1">
    <location>
        <begin position="1"/>
        <end position="88"/>
    </location>
</feature>
<proteinExistence type="predicted"/>
<name>A0A316ABE0_9ACTN</name>
<sequence length="88" mass="9288">MPRSGQAHTKRIVGRGGSGHSQIPRRQHHHDDAALPCLDMTGCEGVHSLGAAPSGSSFHASSSSVVTRLPSASSTPHRSPPRLRSRFS</sequence>
<dbReference type="Proteomes" id="UP000245469">
    <property type="component" value="Unassembled WGS sequence"/>
</dbReference>
<feature type="compositionally biased region" description="Basic residues" evidence="1">
    <location>
        <begin position="79"/>
        <end position="88"/>
    </location>
</feature>
<reference evidence="2 3" key="1">
    <citation type="submission" date="2018-03" db="EMBL/GenBank/DDBJ databases">
        <title>Genomic Encyclopedia of Archaeal and Bacterial Type Strains, Phase II (KMG-II): from individual species to whole genera.</title>
        <authorList>
            <person name="Goeker M."/>
        </authorList>
    </citation>
    <scope>NUCLEOTIDE SEQUENCE [LARGE SCALE GENOMIC DNA]</scope>
    <source>
        <strain evidence="2 3">DSM 44889</strain>
    </source>
</reference>
<keyword evidence="3" id="KW-1185">Reference proteome</keyword>
<evidence type="ECO:0000313" key="2">
    <source>
        <dbReference type="EMBL" id="PWJ54951.1"/>
    </source>
</evidence>
<accession>A0A316ABE0</accession>